<protein>
    <submittedName>
        <fullName evidence="3">2-oxoglutarate carboxylase large subunit</fullName>
        <ecNumber evidence="3">6.4.1.7</ecNumber>
    </submittedName>
</protein>
<dbReference type="Proteomes" id="UP000238823">
    <property type="component" value="Unassembled WGS sequence"/>
</dbReference>
<evidence type="ECO:0000313" key="3">
    <source>
        <dbReference type="EMBL" id="PRQ06893.1"/>
    </source>
</evidence>
<dbReference type="InterPro" id="IPR011053">
    <property type="entry name" value="Single_hybrid_motif"/>
</dbReference>
<dbReference type="EC" id="6.4.1.7" evidence="3"/>
<reference evidence="3 4" key="1">
    <citation type="submission" date="2018-03" db="EMBL/GenBank/DDBJ databases">
        <title>Draft Genome Sequences of the Obligatory Marine Myxobacteria Enhygromyxa salina SWB007.</title>
        <authorList>
            <person name="Poehlein A."/>
            <person name="Moghaddam J.A."/>
            <person name="Harms H."/>
            <person name="Alanjari M."/>
            <person name="Koenig G.M."/>
            <person name="Daniel R."/>
            <person name="Schaeberle T.F."/>
        </authorList>
    </citation>
    <scope>NUCLEOTIDE SEQUENCE [LARGE SCALE GENOMIC DNA]</scope>
    <source>
        <strain evidence="3 4">SWB007</strain>
    </source>
</reference>
<feature type="domain" description="Lipoyl-binding" evidence="2">
    <location>
        <begin position="102"/>
        <end position="179"/>
    </location>
</feature>
<dbReference type="CDD" id="cd06850">
    <property type="entry name" value="biotinyl_domain"/>
    <property type="match status" value="1"/>
</dbReference>
<dbReference type="AlphaFoldDB" id="A0A2S9YP69"/>
<dbReference type="PROSITE" id="PS50968">
    <property type="entry name" value="BIOTINYL_LIPOYL"/>
    <property type="match status" value="1"/>
</dbReference>
<dbReference type="Gene3D" id="2.40.50.100">
    <property type="match status" value="1"/>
</dbReference>
<keyword evidence="1" id="KW-0092">Biotin</keyword>
<dbReference type="GO" id="GO:0034029">
    <property type="term" value="F:2-oxoglutarate carboxylase activity"/>
    <property type="evidence" value="ECO:0007669"/>
    <property type="project" value="UniProtKB-EC"/>
</dbReference>
<dbReference type="PANTHER" id="PTHR45266">
    <property type="entry name" value="OXALOACETATE DECARBOXYLASE ALPHA CHAIN"/>
    <property type="match status" value="1"/>
</dbReference>
<dbReference type="Pfam" id="PF00364">
    <property type="entry name" value="Biotin_lipoyl"/>
    <property type="match status" value="1"/>
</dbReference>
<dbReference type="PANTHER" id="PTHR45266:SF3">
    <property type="entry name" value="OXALOACETATE DECARBOXYLASE ALPHA CHAIN"/>
    <property type="match status" value="1"/>
</dbReference>
<dbReference type="EMBL" id="PVNL01000064">
    <property type="protein sequence ID" value="PRQ06893.1"/>
    <property type="molecule type" value="Genomic_DNA"/>
</dbReference>
<evidence type="ECO:0000313" key="4">
    <source>
        <dbReference type="Proteomes" id="UP000238823"/>
    </source>
</evidence>
<dbReference type="InterPro" id="IPR050709">
    <property type="entry name" value="Biotin_Carboxyl_Carrier/Decarb"/>
</dbReference>
<name>A0A2S9YP69_9BACT</name>
<gene>
    <name evidence="3" type="primary">cfiA</name>
    <name evidence="3" type="ORF">ENSA7_34310</name>
</gene>
<accession>A0A2S9YP69</accession>
<sequence>MMRSSRSQRQGYRIRVGEREHEVEVETDAAGEQKIFVDGHAFEVAEAGAHALRVSPHGPEDASQLPVTLAGEPRPSEAWVAGQRVRLSVQTEQEARLAAALGTSAGATGSGSLTAPMPGRVVKILIAVGERVELGAPAIIVEAMKMENELHAPSAGVVRSVAVAEGDTVDAGQLLIELAPDDSDEAEG</sequence>
<dbReference type="SUPFAM" id="SSF51230">
    <property type="entry name" value="Single hybrid motif"/>
    <property type="match status" value="1"/>
</dbReference>
<proteinExistence type="predicted"/>
<dbReference type="FunFam" id="2.40.50.100:FF:000003">
    <property type="entry name" value="Acetyl-CoA carboxylase biotin carboxyl carrier protein"/>
    <property type="match status" value="1"/>
</dbReference>
<evidence type="ECO:0000256" key="1">
    <source>
        <dbReference type="ARBA" id="ARBA00023267"/>
    </source>
</evidence>
<evidence type="ECO:0000259" key="2">
    <source>
        <dbReference type="PROSITE" id="PS50968"/>
    </source>
</evidence>
<comment type="caution">
    <text evidence="3">The sequence shown here is derived from an EMBL/GenBank/DDBJ whole genome shotgun (WGS) entry which is preliminary data.</text>
</comment>
<dbReference type="OrthoDB" id="9812676at2"/>
<keyword evidence="3" id="KW-0436">Ligase</keyword>
<dbReference type="InterPro" id="IPR000089">
    <property type="entry name" value="Biotin_lipoyl"/>
</dbReference>
<organism evidence="3 4">
    <name type="scientific">Enhygromyxa salina</name>
    <dbReference type="NCBI Taxonomy" id="215803"/>
    <lineage>
        <taxon>Bacteria</taxon>
        <taxon>Pseudomonadati</taxon>
        <taxon>Myxococcota</taxon>
        <taxon>Polyangia</taxon>
        <taxon>Nannocystales</taxon>
        <taxon>Nannocystaceae</taxon>
        <taxon>Enhygromyxa</taxon>
    </lineage>
</organism>